<accession>A0A6J4QVU6</accession>
<dbReference type="AlphaFoldDB" id="A0A6J4QVU6"/>
<gene>
    <name evidence="1" type="ORF">AVDCRST_MAG80-2090</name>
</gene>
<reference evidence="1" key="1">
    <citation type="submission" date="2020-02" db="EMBL/GenBank/DDBJ databases">
        <authorList>
            <person name="Meier V. D."/>
        </authorList>
    </citation>
    <scope>NUCLEOTIDE SEQUENCE</scope>
    <source>
        <strain evidence="1">AVDCRST_MAG80</strain>
    </source>
</reference>
<name>A0A6J4QVU6_9ACTN</name>
<dbReference type="EMBL" id="CADCVC010000183">
    <property type="protein sequence ID" value="CAA9449312.1"/>
    <property type="molecule type" value="Genomic_DNA"/>
</dbReference>
<organism evidence="1">
    <name type="scientific">uncultured Rubrobacteraceae bacterium</name>
    <dbReference type="NCBI Taxonomy" id="349277"/>
    <lineage>
        <taxon>Bacteria</taxon>
        <taxon>Bacillati</taxon>
        <taxon>Actinomycetota</taxon>
        <taxon>Rubrobacteria</taxon>
        <taxon>Rubrobacterales</taxon>
        <taxon>Rubrobacteraceae</taxon>
        <taxon>environmental samples</taxon>
    </lineage>
</organism>
<protein>
    <submittedName>
        <fullName evidence="1">Uncharacterized protein</fullName>
    </submittedName>
</protein>
<proteinExistence type="predicted"/>
<sequence length="74" mass="8001">MSATLVLAIPFYAADIVLASLSRLAPTYPDIGDLDRRLALSSSSSGLFPSTDTLLEPTVVSKCFSTLWLGVRRR</sequence>
<evidence type="ECO:0000313" key="1">
    <source>
        <dbReference type="EMBL" id="CAA9449312.1"/>
    </source>
</evidence>